<evidence type="ECO:0000256" key="8">
    <source>
        <dbReference type="SAM" id="Phobius"/>
    </source>
</evidence>
<comment type="subcellular location">
    <subcellularLocation>
        <location evidence="1">Membrane</location>
        <topology evidence="1">Multi-pass membrane protein</topology>
    </subcellularLocation>
</comment>
<feature type="transmembrane region" description="Helical" evidence="8">
    <location>
        <begin position="12"/>
        <end position="32"/>
    </location>
</feature>
<evidence type="ECO:0000256" key="7">
    <source>
        <dbReference type="ARBA" id="ARBA00023136"/>
    </source>
</evidence>
<sequence>MRSIQEEGISLWQLFVLIFVFGTGTTFLVGVGKGLTHGVWLVPLIAPIFAIGLHFLYHFIINSAGQNKNFFQIIQICLGKKLGNLIIFFYTLYFLFMSVYILKNFVYLMGITMLEKTPSPIISITFILAVAYILYLGLDVLARLTELYFPLFFLGVCIVAIGLFFSKELYIQNLLPVLPDGIGPIFHNLFKKSVLFPYGEMIAFTVIFPKVIQKNFTRRVSIVTIIAIGLFLTFGVLLEILTLGPELRNRSQYPFVSTVREVEVLEFIGRVDILYVFHVMFGAFVKICVYLYAVLIGLETITNRRYRTFVYPFALLAAFLSIIESPGQQTNLAVALEFVFMLHIPYAFIFPVLLAVILWWKRKKSMNAPLKY</sequence>
<evidence type="ECO:0000313" key="10">
    <source>
        <dbReference type="Proteomes" id="UP001556040"/>
    </source>
</evidence>
<feature type="transmembrane region" description="Helical" evidence="8">
    <location>
        <begin position="121"/>
        <end position="138"/>
    </location>
</feature>
<keyword evidence="7 8" id="KW-0472">Membrane</keyword>
<feature type="transmembrane region" description="Helical" evidence="8">
    <location>
        <begin position="338"/>
        <end position="360"/>
    </location>
</feature>
<dbReference type="PANTHER" id="PTHR34975:SF2">
    <property type="entry name" value="SPORE GERMINATION PROTEIN A2"/>
    <property type="match status" value="1"/>
</dbReference>
<feature type="transmembrane region" description="Helical" evidence="8">
    <location>
        <begin position="147"/>
        <end position="165"/>
    </location>
</feature>
<gene>
    <name evidence="9" type="ORF">AB1471_10565</name>
</gene>
<dbReference type="NCBIfam" id="TIGR00912">
    <property type="entry name" value="2A0309"/>
    <property type="match status" value="1"/>
</dbReference>
<keyword evidence="6 8" id="KW-1133">Transmembrane helix</keyword>
<feature type="transmembrane region" description="Helical" evidence="8">
    <location>
        <begin position="38"/>
        <end position="61"/>
    </location>
</feature>
<organism evidence="9 10">
    <name type="scientific">Jeotgalibacillus marinus</name>
    <dbReference type="NCBI Taxonomy" id="86667"/>
    <lineage>
        <taxon>Bacteria</taxon>
        <taxon>Bacillati</taxon>
        <taxon>Bacillota</taxon>
        <taxon>Bacilli</taxon>
        <taxon>Bacillales</taxon>
        <taxon>Caryophanaceae</taxon>
        <taxon>Jeotgalibacillus</taxon>
    </lineage>
</organism>
<evidence type="ECO:0000256" key="3">
    <source>
        <dbReference type="ARBA" id="ARBA00022448"/>
    </source>
</evidence>
<dbReference type="RefSeq" id="WP_367779725.1">
    <property type="nucleotide sequence ID" value="NZ_JBFMIA010000008.1"/>
</dbReference>
<keyword evidence="5 8" id="KW-0812">Transmembrane</keyword>
<evidence type="ECO:0000256" key="4">
    <source>
        <dbReference type="ARBA" id="ARBA00022544"/>
    </source>
</evidence>
<feature type="transmembrane region" description="Helical" evidence="8">
    <location>
        <begin position="220"/>
        <end position="241"/>
    </location>
</feature>
<reference evidence="9 10" key="1">
    <citation type="journal article" date="1979" name="Int. J. Syst. Evol. Microbiol.">
        <title>Bacillus globisporus subsp. marinus subsp. nov.</title>
        <authorList>
            <person name="Liu H."/>
        </authorList>
    </citation>
    <scope>NUCLEOTIDE SEQUENCE [LARGE SCALE GENOMIC DNA]</scope>
    <source>
        <strain evidence="9 10">DSM 1297</strain>
    </source>
</reference>
<proteinExistence type="inferred from homology"/>
<name>A0ABV3Q4G0_9BACL</name>
<keyword evidence="3" id="KW-0813">Transport</keyword>
<evidence type="ECO:0000256" key="1">
    <source>
        <dbReference type="ARBA" id="ARBA00004141"/>
    </source>
</evidence>
<keyword evidence="10" id="KW-1185">Reference proteome</keyword>
<dbReference type="Proteomes" id="UP001556040">
    <property type="component" value="Unassembled WGS sequence"/>
</dbReference>
<comment type="similarity">
    <text evidence="2">Belongs to the amino acid-polyamine-organocation (APC) superfamily. Spore germination protein (SGP) (TC 2.A.3.9) family.</text>
</comment>
<feature type="transmembrane region" description="Helical" evidence="8">
    <location>
        <begin position="273"/>
        <end position="296"/>
    </location>
</feature>
<feature type="transmembrane region" description="Helical" evidence="8">
    <location>
        <begin position="308"/>
        <end position="326"/>
    </location>
</feature>
<accession>A0ABV3Q4G0</accession>
<dbReference type="PANTHER" id="PTHR34975">
    <property type="entry name" value="SPORE GERMINATION PROTEIN A2"/>
    <property type="match status" value="1"/>
</dbReference>
<dbReference type="Pfam" id="PF03845">
    <property type="entry name" value="Spore_permease"/>
    <property type="match status" value="1"/>
</dbReference>
<feature type="transmembrane region" description="Helical" evidence="8">
    <location>
        <begin position="82"/>
        <end position="101"/>
    </location>
</feature>
<comment type="caution">
    <text evidence="9">The sequence shown here is derived from an EMBL/GenBank/DDBJ whole genome shotgun (WGS) entry which is preliminary data.</text>
</comment>
<keyword evidence="4" id="KW-0309">Germination</keyword>
<dbReference type="InterPro" id="IPR004761">
    <property type="entry name" value="Spore_GerAB"/>
</dbReference>
<evidence type="ECO:0000256" key="2">
    <source>
        <dbReference type="ARBA" id="ARBA00007998"/>
    </source>
</evidence>
<evidence type="ECO:0000256" key="6">
    <source>
        <dbReference type="ARBA" id="ARBA00022989"/>
    </source>
</evidence>
<protein>
    <submittedName>
        <fullName evidence="9">Endospore germination permease</fullName>
    </submittedName>
</protein>
<dbReference type="EMBL" id="JBFMIA010000008">
    <property type="protein sequence ID" value="MEW9502237.1"/>
    <property type="molecule type" value="Genomic_DNA"/>
</dbReference>
<evidence type="ECO:0000313" key="9">
    <source>
        <dbReference type="EMBL" id="MEW9502237.1"/>
    </source>
</evidence>
<evidence type="ECO:0000256" key="5">
    <source>
        <dbReference type="ARBA" id="ARBA00022692"/>
    </source>
</evidence>